<protein>
    <submittedName>
        <fullName evidence="1">Uncharacterized protein</fullName>
    </submittedName>
</protein>
<proteinExistence type="predicted"/>
<keyword evidence="2" id="KW-1185">Reference proteome</keyword>
<evidence type="ECO:0000313" key="1">
    <source>
        <dbReference type="EMBL" id="RAH78742.1"/>
    </source>
</evidence>
<accession>A0A8T8WTB1</accession>
<evidence type="ECO:0000313" key="2">
    <source>
        <dbReference type="Proteomes" id="UP000249497"/>
    </source>
</evidence>
<name>A0A8T8WTB1_ASPJA</name>
<sequence>MIPGEFLSFLEATLVPIIASDQSVISPPLNRSSSTADRGSGVMHTPWSDAKGPLHGYLLITFSPASLSSCFATTSPIPSTHPPASLHKQPCGFMITGDAAALILTCSLFVSMCTSLPPGTLGQVSE</sequence>
<dbReference type="EMBL" id="KZ824822">
    <property type="protein sequence ID" value="RAH78742.1"/>
    <property type="molecule type" value="Genomic_DNA"/>
</dbReference>
<organism evidence="1 2">
    <name type="scientific">Aspergillus japonicus CBS 114.51</name>
    <dbReference type="NCBI Taxonomy" id="1448312"/>
    <lineage>
        <taxon>Eukaryota</taxon>
        <taxon>Fungi</taxon>
        <taxon>Dikarya</taxon>
        <taxon>Ascomycota</taxon>
        <taxon>Pezizomycotina</taxon>
        <taxon>Eurotiomycetes</taxon>
        <taxon>Eurotiomycetidae</taxon>
        <taxon>Eurotiales</taxon>
        <taxon>Aspergillaceae</taxon>
        <taxon>Aspergillus</taxon>
        <taxon>Aspergillus subgen. Circumdati</taxon>
    </lineage>
</organism>
<dbReference type="AlphaFoldDB" id="A0A8T8WTB1"/>
<dbReference type="OrthoDB" id="10371075at2759"/>
<gene>
    <name evidence="1" type="ORF">BO86DRAFT_173396</name>
</gene>
<dbReference type="GeneID" id="37170214"/>
<reference evidence="1 2" key="1">
    <citation type="submission" date="2018-02" db="EMBL/GenBank/DDBJ databases">
        <title>The genomes of Aspergillus section Nigri reveals drivers in fungal speciation.</title>
        <authorList>
            <consortium name="DOE Joint Genome Institute"/>
            <person name="Vesth T.C."/>
            <person name="Nybo J."/>
            <person name="Theobald S."/>
            <person name="Brandl J."/>
            <person name="Frisvad J.C."/>
            <person name="Nielsen K.F."/>
            <person name="Lyhne E.K."/>
            <person name="Kogle M.E."/>
            <person name="Kuo A."/>
            <person name="Riley R."/>
            <person name="Clum A."/>
            <person name="Nolan M."/>
            <person name="Lipzen A."/>
            <person name="Salamov A."/>
            <person name="Henrissat B."/>
            <person name="Wiebenga A."/>
            <person name="De vries R.P."/>
            <person name="Grigoriev I.V."/>
            <person name="Mortensen U.H."/>
            <person name="Andersen M.R."/>
            <person name="Baker S.E."/>
        </authorList>
    </citation>
    <scope>NUCLEOTIDE SEQUENCE [LARGE SCALE GENOMIC DNA]</scope>
    <source>
        <strain evidence="1 2">CBS 114.51</strain>
    </source>
</reference>
<dbReference type="Proteomes" id="UP000249497">
    <property type="component" value="Unassembled WGS sequence"/>
</dbReference>
<dbReference type="RefSeq" id="XP_025524636.1">
    <property type="nucleotide sequence ID" value="XM_025666522.1"/>
</dbReference>